<reference evidence="1 2" key="1">
    <citation type="journal article" date="2024" name="BMC Genomics">
        <title>De novo assembly and annotation of Popillia japonica's genome with initial clues to its potential as an invasive pest.</title>
        <authorList>
            <person name="Cucini C."/>
            <person name="Boschi S."/>
            <person name="Funari R."/>
            <person name="Cardaioli E."/>
            <person name="Iannotti N."/>
            <person name="Marturano G."/>
            <person name="Paoli F."/>
            <person name="Bruttini M."/>
            <person name="Carapelli A."/>
            <person name="Frati F."/>
            <person name="Nardi F."/>
        </authorList>
    </citation>
    <scope>NUCLEOTIDE SEQUENCE [LARGE SCALE GENOMIC DNA]</scope>
    <source>
        <strain evidence="1">DMR45628</strain>
    </source>
</reference>
<sequence length="144" mass="16746">MPRAPWLTENVRLMMSLRDKALKQAKLKKSESAFVHYKELRNYTTSAIRREKRAYLRFISKNSTDSKRLWHNLKLLNVYHKDTGANLPLHFSNVEDLNDHFVNAAPRLAPDSVLLNSYNSSVSVNDRFSFTLASRLKLNRIILS</sequence>
<accession>A0AAW1JZ57</accession>
<protein>
    <submittedName>
        <fullName evidence="1">Uncharacterized protein</fullName>
    </submittedName>
</protein>
<dbReference type="AlphaFoldDB" id="A0AAW1JZ57"/>
<dbReference type="EMBL" id="JASPKY010000304">
    <property type="protein sequence ID" value="KAK9709677.1"/>
    <property type="molecule type" value="Genomic_DNA"/>
</dbReference>
<gene>
    <name evidence="1" type="ORF">QE152_g26452</name>
</gene>
<proteinExistence type="predicted"/>
<evidence type="ECO:0000313" key="1">
    <source>
        <dbReference type="EMBL" id="KAK9709677.1"/>
    </source>
</evidence>
<evidence type="ECO:0000313" key="2">
    <source>
        <dbReference type="Proteomes" id="UP001458880"/>
    </source>
</evidence>
<name>A0AAW1JZ57_POPJA</name>
<keyword evidence="2" id="KW-1185">Reference proteome</keyword>
<dbReference type="Proteomes" id="UP001458880">
    <property type="component" value="Unassembled WGS sequence"/>
</dbReference>
<organism evidence="1 2">
    <name type="scientific">Popillia japonica</name>
    <name type="common">Japanese beetle</name>
    <dbReference type="NCBI Taxonomy" id="7064"/>
    <lineage>
        <taxon>Eukaryota</taxon>
        <taxon>Metazoa</taxon>
        <taxon>Ecdysozoa</taxon>
        <taxon>Arthropoda</taxon>
        <taxon>Hexapoda</taxon>
        <taxon>Insecta</taxon>
        <taxon>Pterygota</taxon>
        <taxon>Neoptera</taxon>
        <taxon>Endopterygota</taxon>
        <taxon>Coleoptera</taxon>
        <taxon>Polyphaga</taxon>
        <taxon>Scarabaeiformia</taxon>
        <taxon>Scarabaeidae</taxon>
        <taxon>Rutelinae</taxon>
        <taxon>Popillia</taxon>
    </lineage>
</organism>
<comment type="caution">
    <text evidence="1">The sequence shown here is derived from an EMBL/GenBank/DDBJ whole genome shotgun (WGS) entry which is preliminary data.</text>
</comment>